<keyword evidence="3" id="KW-1185">Reference proteome</keyword>
<proteinExistence type="predicted"/>
<evidence type="ECO:0000313" key="3">
    <source>
        <dbReference type="Proteomes" id="UP000590524"/>
    </source>
</evidence>
<dbReference type="EMBL" id="JACIEU010000027">
    <property type="protein sequence ID" value="MBB4150919.1"/>
    <property type="molecule type" value="Genomic_DNA"/>
</dbReference>
<name>A0A7W6LUY1_9SPHN</name>
<comment type="caution">
    <text evidence="2">The sequence shown here is derived from an EMBL/GenBank/DDBJ whole genome shotgun (WGS) entry which is preliminary data.</text>
</comment>
<dbReference type="AlphaFoldDB" id="A0A7W6LUY1"/>
<feature type="region of interest" description="Disordered" evidence="1">
    <location>
        <begin position="169"/>
        <end position="197"/>
    </location>
</feature>
<reference evidence="2 3" key="1">
    <citation type="submission" date="2020-08" db="EMBL/GenBank/DDBJ databases">
        <title>Genomic Encyclopedia of Type Strains, Phase IV (KMG-IV): sequencing the most valuable type-strain genomes for metagenomic binning, comparative biology and taxonomic classification.</title>
        <authorList>
            <person name="Goeker M."/>
        </authorList>
    </citation>
    <scope>NUCLEOTIDE SEQUENCE [LARGE SCALE GENOMIC DNA]</scope>
    <source>
        <strain evidence="2 3">DSM 19371</strain>
    </source>
</reference>
<protein>
    <submittedName>
        <fullName evidence="2">Uncharacterized protein</fullName>
    </submittedName>
</protein>
<sequence length="197" mass="21461">MGPQYWDLPLSAARGVVPDNRGPLSYSVDAEQGPVRLRYFTPPEKIRPYFGSLYIFSVAADHYADVTRADVAQLRLMLKGEGRYHFQDGSVQQPPAVGLIGPTLGATRFELDAPTRLVGVSLLPAGWRCMAAMPTRWRTGCAIWRRNGTTAFSTCSPSCSAWTMATPWPRSPGPSSPNASSRFPKRPGRSCGRSTAG</sequence>
<gene>
    <name evidence="2" type="ORF">GGQ90_004730</name>
</gene>
<evidence type="ECO:0000313" key="2">
    <source>
        <dbReference type="EMBL" id="MBB4150919.1"/>
    </source>
</evidence>
<organism evidence="2 3">
    <name type="scientific">Sphingobium scionense</name>
    <dbReference type="NCBI Taxonomy" id="1404341"/>
    <lineage>
        <taxon>Bacteria</taxon>
        <taxon>Pseudomonadati</taxon>
        <taxon>Pseudomonadota</taxon>
        <taxon>Alphaproteobacteria</taxon>
        <taxon>Sphingomonadales</taxon>
        <taxon>Sphingomonadaceae</taxon>
        <taxon>Sphingobium</taxon>
    </lineage>
</organism>
<dbReference type="Proteomes" id="UP000590524">
    <property type="component" value="Unassembled WGS sequence"/>
</dbReference>
<accession>A0A7W6LUY1</accession>
<evidence type="ECO:0000256" key="1">
    <source>
        <dbReference type="SAM" id="MobiDB-lite"/>
    </source>
</evidence>